<dbReference type="EMBL" id="VSWC01000040">
    <property type="protein sequence ID" value="KAA1106332.1"/>
    <property type="molecule type" value="Genomic_DNA"/>
</dbReference>
<dbReference type="Proteomes" id="UP000324748">
    <property type="component" value="Unassembled WGS sequence"/>
</dbReference>
<evidence type="ECO:0000313" key="3">
    <source>
        <dbReference type="EMBL" id="KAA1109388.1"/>
    </source>
</evidence>
<organism evidence="3 5">
    <name type="scientific">Puccinia graminis f. sp. tritici</name>
    <dbReference type="NCBI Taxonomy" id="56615"/>
    <lineage>
        <taxon>Eukaryota</taxon>
        <taxon>Fungi</taxon>
        <taxon>Dikarya</taxon>
        <taxon>Basidiomycota</taxon>
        <taxon>Pucciniomycotina</taxon>
        <taxon>Pucciniomycetes</taxon>
        <taxon>Pucciniales</taxon>
        <taxon>Pucciniaceae</taxon>
        <taxon>Puccinia</taxon>
    </lineage>
</organism>
<protein>
    <submittedName>
        <fullName evidence="3">Uncharacterized protein</fullName>
    </submittedName>
</protein>
<accession>A0A5B0Q831</accession>
<proteinExistence type="predicted"/>
<feature type="region of interest" description="Disordered" evidence="1">
    <location>
        <begin position="1"/>
        <end position="46"/>
    </location>
</feature>
<gene>
    <name evidence="2" type="ORF">PGT21_033420</name>
    <name evidence="3" type="ORF">PGTUg99_031705</name>
</gene>
<evidence type="ECO:0000313" key="4">
    <source>
        <dbReference type="Proteomes" id="UP000324748"/>
    </source>
</evidence>
<dbReference type="EMBL" id="VDEP01000305">
    <property type="protein sequence ID" value="KAA1109388.1"/>
    <property type="molecule type" value="Genomic_DNA"/>
</dbReference>
<dbReference type="AlphaFoldDB" id="A0A5B0Q831"/>
<evidence type="ECO:0000313" key="5">
    <source>
        <dbReference type="Proteomes" id="UP000325313"/>
    </source>
</evidence>
<keyword evidence="4" id="KW-1185">Reference proteome</keyword>
<name>A0A5B0Q831_PUCGR</name>
<evidence type="ECO:0000313" key="2">
    <source>
        <dbReference type="EMBL" id="KAA1106332.1"/>
    </source>
</evidence>
<evidence type="ECO:0000256" key="1">
    <source>
        <dbReference type="SAM" id="MobiDB-lite"/>
    </source>
</evidence>
<dbReference type="Proteomes" id="UP000325313">
    <property type="component" value="Unassembled WGS sequence"/>
</dbReference>
<comment type="caution">
    <text evidence="3">The sequence shown here is derived from an EMBL/GenBank/DDBJ whole genome shotgun (WGS) entry which is preliminary data.</text>
</comment>
<reference evidence="4 5" key="1">
    <citation type="submission" date="2019-05" db="EMBL/GenBank/DDBJ databases">
        <title>Emergence of the Ug99 lineage of the wheat stem rust pathogen through somatic hybridization.</title>
        <authorList>
            <person name="Li F."/>
            <person name="Upadhyaya N.M."/>
            <person name="Sperschneider J."/>
            <person name="Matny O."/>
            <person name="Nguyen-Phuc H."/>
            <person name="Mago R."/>
            <person name="Raley C."/>
            <person name="Miller M.E."/>
            <person name="Silverstein K.A.T."/>
            <person name="Henningsen E."/>
            <person name="Hirsch C.D."/>
            <person name="Visser B."/>
            <person name="Pretorius Z.A."/>
            <person name="Steffenson B.J."/>
            <person name="Schwessinger B."/>
            <person name="Dodds P.N."/>
            <person name="Figueroa M."/>
        </authorList>
    </citation>
    <scope>NUCLEOTIDE SEQUENCE [LARGE SCALE GENOMIC DNA]</scope>
    <source>
        <strain evidence="2">21-0</strain>
        <strain evidence="3 5">Ug99</strain>
    </source>
</reference>
<sequence length="291" mass="32142">MDHHANPNDLSESLPGEGGPSGLNAVQDIAPVEGTMQGEEQVLQSPAERVAEAAIPEANQSDEGVEGMQIDEAVETAEMTEGAAEDTAEDIPQALDYSDLFRPVISILRSFPVPNFEEFRIIVAILGQLQAQQQQVLRDFLVELRATLCNPFDIHSPFRIPQLCRQLALIPSDHPVVDILNFFPSWVQSFMWEYMRVVDNFVRRAAARRHRLRISYSLSRPDHPLTRALLTSSDLPNGPARCGICLEITLQTLSSSSCHAISLITSTGAVFRVGFTTWPDALCAGLQSDEY</sequence>